<organism evidence="2">
    <name type="scientific">viral metagenome</name>
    <dbReference type="NCBI Taxonomy" id="1070528"/>
    <lineage>
        <taxon>unclassified sequences</taxon>
        <taxon>metagenomes</taxon>
        <taxon>organismal metagenomes</taxon>
    </lineage>
</organism>
<dbReference type="GO" id="GO:0003723">
    <property type="term" value="F:RNA binding"/>
    <property type="evidence" value="ECO:0007669"/>
    <property type="project" value="InterPro"/>
</dbReference>
<dbReference type="AlphaFoldDB" id="A0A6C0JP03"/>
<feature type="domain" description="S1-like" evidence="1">
    <location>
        <begin position="19"/>
        <end position="91"/>
    </location>
</feature>
<name>A0A6C0JP03_9ZZZZ</name>
<dbReference type="GO" id="GO:0003743">
    <property type="term" value="F:translation initiation factor activity"/>
    <property type="evidence" value="ECO:0007669"/>
    <property type="project" value="InterPro"/>
</dbReference>
<dbReference type="EMBL" id="MN740673">
    <property type="protein sequence ID" value="QHU07103.1"/>
    <property type="molecule type" value="Genomic_DNA"/>
</dbReference>
<dbReference type="Gene3D" id="2.40.50.140">
    <property type="entry name" value="Nucleic acid-binding proteins"/>
    <property type="match status" value="1"/>
</dbReference>
<dbReference type="HAMAP" id="MF_00216">
    <property type="entry name" value="aIF_1A"/>
    <property type="match status" value="1"/>
</dbReference>
<evidence type="ECO:0000313" key="2">
    <source>
        <dbReference type="EMBL" id="QHU07103.1"/>
    </source>
</evidence>
<protein>
    <recommendedName>
        <fullName evidence="1">S1-like domain-containing protein</fullName>
    </recommendedName>
</protein>
<sequence>MPKNKKKGKNAKSKGANIEKRKLVEADLDGQVYGFLEKALGSRFFTVNCLDNTKRRCKVRKKRMRCSEGDCVIISLRDFDDENADVIYKYDADEVRQLQKMGVLPDANVIRAFKDEDGEAEEDDGFVFEDI</sequence>
<dbReference type="InterPro" id="IPR001253">
    <property type="entry name" value="TIF_eIF-1A"/>
</dbReference>
<dbReference type="PANTHER" id="PTHR21668">
    <property type="entry name" value="EIF-1A"/>
    <property type="match status" value="1"/>
</dbReference>
<accession>A0A6C0JP03</accession>
<evidence type="ECO:0000259" key="1">
    <source>
        <dbReference type="PROSITE" id="PS50832"/>
    </source>
</evidence>
<dbReference type="SUPFAM" id="SSF50249">
    <property type="entry name" value="Nucleic acid-binding proteins"/>
    <property type="match status" value="1"/>
</dbReference>
<dbReference type="Pfam" id="PF01176">
    <property type="entry name" value="eIF-1a"/>
    <property type="match status" value="1"/>
</dbReference>
<reference evidence="2" key="1">
    <citation type="journal article" date="2020" name="Nature">
        <title>Giant virus diversity and host interactions through global metagenomics.</title>
        <authorList>
            <person name="Schulz F."/>
            <person name="Roux S."/>
            <person name="Paez-Espino D."/>
            <person name="Jungbluth S."/>
            <person name="Walsh D.A."/>
            <person name="Denef V.J."/>
            <person name="McMahon K.D."/>
            <person name="Konstantinidis K.T."/>
            <person name="Eloe-Fadrosh E.A."/>
            <person name="Kyrpides N.C."/>
            <person name="Woyke T."/>
        </authorList>
    </citation>
    <scope>NUCLEOTIDE SEQUENCE</scope>
    <source>
        <strain evidence="2">GVMAG-S-1038524-41</strain>
    </source>
</reference>
<dbReference type="SMART" id="SM00652">
    <property type="entry name" value="eIF1a"/>
    <property type="match status" value="1"/>
</dbReference>
<dbReference type="InterPro" id="IPR006196">
    <property type="entry name" value="RNA-binding_domain_S1_IF1"/>
</dbReference>
<proteinExistence type="inferred from homology"/>
<dbReference type="InterPro" id="IPR012340">
    <property type="entry name" value="NA-bd_OB-fold"/>
</dbReference>
<dbReference type="PROSITE" id="PS50832">
    <property type="entry name" value="S1_IF1_TYPE"/>
    <property type="match status" value="1"/>
</dbReference>